<name>A0A0F9QMA2_9ZZZZ</name>
<dbReference type="EMBL" id="LAZR01004687">
    <property type="protein sequence ID" value="KKN06473.1"/>
    <property type="molecule type" value="Genomic_DNA"/>
</dbReference>
<feature type="domain" description="Phage terminase large subunit GpA ATPase" evidence="1">
    <location>
        <begin position="69"/>
        <end position="275"/>
    </location>
</feature>
<evidence type="ECO:0000313" key="2">
    <source>
        <dbReference type="EMBL" id="KKN06473.1"/>
    </source>
</evidence>
<dbReference type="Pfam" id="PF05876">
    <property type="entry name" value="GpA_ATPase"/>
    <property type="match status" value="1"/>
</dbReference>
<organism evidence="2">
    <name type="scientific">marine sediment metagenome</name>
    <dbReference type="NCBI Taxonomy" id="412755"/>
    <lineage>
        <taxon>unclassified sequences</taxon>
        <taxon>metagenomes</taxon>
        <taxon>ecological metagenomes</taxon>
    </lineage>
</organism>
<accession>A0A0F9QMA2</accession>
<dbReference type="AlphaFoldDB" id="A0A0F9QMA2"/>
<dbReference type="GO" id="GO:0016887">
    <property type="term" value="F:ATP hydrolysis activity"/>
    <property type="evidence" value="ECO:0007669"/>
    <property type="project" value="InterPro"/>
</dbReference>
<dbReference type="InterPro" id="IPR046453">
    <property type="entry name" value="GpA_ATPase"/>
</dbReference>
<gene>
    <name evidence="2" type="ORF">LCGC14_1076900</name>
</gene>
<reference evidence="2" key="1">
    <citation type="journal article" date="2015" name="Nature">
        <title>Complex archaea that bridge the gap between prokaryotes and eukaryotes.</title>
        <authorList>
            <person name="Spang A."/>
            <person name="Saw J.H."/>
            <person name="Jorgensen S.L."/>
            <person name="Zaremba-Niedzwiedzka K."/>
            <person name="Martijn J."/>
            <person name="Lind A.E."/>
            <person name="van Eijk R."/>
            <person name="Schleper C."/>
            <person name="Guy L."/>
            <person name="Ettema T.J."/>
        </authorList>
    </citation>
    <scope>NUCLEOTIDE SEQUENCE</scope>
</reference>
<protein>
    <recommendedName>
        <fullName evidence="1">Phage terminase large subunit GpA ATPase domain-containing protein</fullName>
    </recommendedName>
</protein>
<evidence type="ECO:0000259" key="1">
    <source>
        <dbReference type="Pfam" id="PF05876"/>
    </source>
</evidence>
<proteinExistence type="predicted"/>
<comment type="caution">
    <text evidence="2">The sequence shown here is derived from an EMBL/GenBank/DDBJ whole genome shotgun (WGS) entry which is preliminary data.</text>
</comment>
<sequence length="568" mass="64480">MPEKIEGLSVVGDKGANYLARGLQESLLGDAGSETFDLLKWVKEYRLINGREVILPPSQKGMYEDLSPEVVVMKGTQIFISEFLVNLSLWAIDTKYADRGNVLYMMPTQLLMDDFSQSRVDKAIEESTYLSKRFARSMARNQANRSRLKRLGGSSLHMRGSDSLKQAISVDADIVIDDEVDWFSEETVEWTRERLGSSKQPLFRAVSKPTYPSQGIDLMYSESDKREWHIKCEHCNRWQFLDWDKNIVFQYDNTVQIVTDVRVLCSNDKCRQPIDRLSDGEWIAAHPGRRVHGYHISRLLSPLANLVDMAEDSLRVSDIPKLQRFYNSGLGLAYAPKGGRLDSAELKYDSDITLHPADQGFGGVDVGLKLNAVVIEKDRDRWEVRQAEEFDTFEELGYWFSRNNIRSCIIDARGDPRATTEWAERHPGRVYRWSHVENTNDVRYTEDTAEVKLNRTSLLDNMYTSCREGRVVFPTAIRSVESFLTHLRALVRELIKDPRLNKLIPRYVGTAPDHYAFALAYAVLAAGECTASPPPRPIGKEALVFAGREASASWTGSMGSSRGWRGIG</sequence>